<organism evidence="4">
    <name type="scientific">termite gut metagenome</name>
    <dbReference type="NCBI Taxonomy" id="433724"/>
    <lineage>
        <taxon>unclassified sequences</taxon>
        <taxon>metagenomes</taxon>
        <taxon>organismal metagenomes</taxon>
    </lineage>
</organism>
<dbReference type="InterPro" id="IPR050740">
    <property type="entry name" value="Aldehyde_DH_Superfamily"/>
</dbReference>
<dbReference type="NCBIfam" id="NF007497">
    <property type="entry name" value="PRK10090.1"/>
    <property type="match status" value="1"/>
</dbReference>
<dbReference type="InterPro" id="IPR016161">
    <property type="entry name" value="Ald_DH/histidinol_DH"/>
</dbReference>
<dbReference type="AlphaFoldDB" id="A0A5J4SQB0"/>
<dbReference type="InterPro" id="IPR016162">
    <property type="entry name" value="Ald_DH_N"/>
</dbReference>
<dbReference type="FunFam" id="3.40.309.10:FF:000009">
    <property type="entry name" value="Aldehyde dehydrogenase A"/>
    <property type="match status" value="1"/>
</dbReference>
<dbReference type="InterPro" id="IPR015590">
    <property type="entry name" value="Aldehyde_DH_dom"/>
</dbReference>
<dbReference type="GO" id="GO:0005829">
    <property type="term" value="C:cytosol"/>
    <property type="evidence" value="ECO:0007669"/>
    <property type="project" value="TreeGrafter"/>
</dbReference>
<dbReference type="PANTHER" id="PTHR43353">
    <property type="entry name" value="SUCCINATE-SEMIALDEHYDE DEHYDROGENASE, MITOCHONDRIAL"/>
    <property type="match status" value="1"/>
</dbReference>
<evidence type="ECO:0000259" key="3">
    <source>
        <dbReference type="Pfam" id="PF00171"/>
    </source>
</evidence>
<dbReference type="GO" id="GO:0009450">
    <property type="term" value="P:gamma-aminobutyric acid catabolic process"/>
    <property type="evidence" value="ECO:0007669"/>
    <property type="project" value="TreeGrafter"/>
</dbReference>
<dbReference type="CDD" id="cd07088">
    <property type="entry name" value="ALDH_LactADH-AldA"/>
    <property type="match status" value="1"/>
</dbReference>
<dbReference type="EMBL" id="SNRY01000079">
    <property type="protein sequence ID" value="KAA6348012.1"/>
    <property type="molecule type" value="Genomic_DNA"/>
</dbReference>
<evidence type="ECO:0000313" key="4">
    <source>
        <dbReference type="EMBL" id="KAA6348012.1"/>
    </source>
</evidence>
<dbReference type="Gene3D" id="3.40.605.10">
    <property type="entry name" value="Aldehyde Dehydrogenase, Chain A, domain 1"/>
    <property type="match status" value="1"/>
</dbReference>
<evidence type="ECO:0000256" key="1">
    <source>
        <dbReference type="ARBA" id="ARBA00009986"/>
    </source>
</evidence>
<dbReference type="GO" id="GO:0008911">
    <property type="term" value="F:lactaldehyde dehydrogenase (NAD+) activity"/>
    <property type="evidence" value="ECO:0007669"/>
    <property type="project" value="UniProtKB-EC"/>
</dbReference>
<dbReference type="InterPro" id="IPR016163">
    <property type="entry name" value="Ald_DH_C"/>
</dbReference>
<feature type="domain" description="Aldehyde dehydrogenase" evidence="3">
    <location>
        <begin position="14"/>
        <end position="471"/>
    </location>
</feature>
<dbReference type="InterPro" id="IPR029510">
    <property type="entry name" value="Ald_DH_CS_GLU"/>
</dbReference>
<keyword evidence="2 4" id="KW-0560">Oxidoreductase</keyword>
<proteinExistence type="inferred from homology"/>
<dbReference type="PROSITE" id="PS00687">
    <property type="entry name" value="ALDEHYDE_DEHYDR_GLU"/>
    <property type="match status" value="1"/>
</dbReference>
<dbReference type="SUPFAM" id="SSF53720">
    <property type="entry name" value="ALDH-like"/>
    <property type="match status" value="1"/>
</dbReference>
<comment type="caution">
    <text evidence="4">The sequence shown here is derived from an EMBL/GenBank/DDBJ whole genome shotgun (WGS) entry which is preliminary data.</text>
</comment>
<dbReference type="GO" id="GO:0004777">
    <property type="term" value="F:succinate-semialdehyde dehydrogenase (NAD+) activity"/>
    <property type="evidence" value="ECO:0007669"/>
    <property type="project" value="TreeGrafter"/>
</dbReference>
<dbReference type="InterPro" id="IPR016160">
    <property type="entry name" value="Ald_DH_CS_CYS"/>
</dbReference>
<gene>
    <name evidence="4" type="ORF">EZS27_004549</name>
</gene>
<dbReference type="Pfam" id="PF00171">
    <property type="entry name" value="Aldedh"/>
    <property type="match status" value="1"/>
</dbReference>
<name>A0A5J4SQB0_9ZZZZ</name>
<reference evidence="4" key="1">
    <citation type="submission" date="2019-03" db="EMBL/GenBank/DDBJ databases">
        <title>Single cell metagenomics reveals metabolic interactions within the superorganism composed of flagellate Streblomastix strix and complex community of Bacteroidetes bacteria on its surface.</title>
        <authorList>
            <person name="Treitli S.C."/>
            <person name="Kolisko M."/>
            <person name="Husnik F."/>
            <person name="Keeling P."/>
            <person name="Hampl V."/>
        </authorList>
    </citation>
    <scope>NUCLEOTIDE SEQUENCE</scope>
    <source>
        <strain evidence="4">STM</strain>
    </source>
</reference>
<dbReference type="PROSITE" id="PS00070">
    <property type="entry name" value="ALDEHYDE_DEHYDR_CYS"/>
    <property type="match status" value="1"/>
</dbReference>
<dbReference type="PANTHER" id="PTHR43353:SF5">
    <property type="entry name" value="SUCCINATE-SEMIALDEHYDE DEHYDROGENASE, MITOCHONDRIAL"/>
    <property type="match status" value="1"/>
</dbReference>
<dbReference type="FunFam" id="3.40.605.10:FF:000007">
    <property type="entry name" value="NAD/NADP-dependent betaine aldehyde dehydrogenase"/>
    <property type="match status" value="1"/>
</dbReference>
<protein>
    <submittedName>
        <fullName evidence="4">Lactaldehyde dehydrogenase</fullName>
        <ecNumber evidence="4">1.2.1.22</ecNumber>
    </submittedName>
</protein>
<dbReference type="EC" id="1.2.1.22" evidence="4"/>
<sequence>MKTYQQFINGSLTDSHSSDWIEVENPYTGEIISRVPKGDDTDAYAALEAAKKSQAAWAAQPAAYRAGYLRQMAALIRANRLELAKTLASEQAKILPLAQVEVDFTADYFEYYAGWARIYEGEIIQSDRLNENIFLFRKPIGVVVGICPWNFPFFVMARKVAPALLTGCTIILKPSSLTPNTTFEFAKLVATLDLPKGVVNFVSGSGKTLGNTLVKSPLTDMVTLTGSVDAGIEIIKATADNVTKVSLELGGKAPAIVFEDADLDLAVKGIVDSRVIYSGQVCNCAERAYVHKNVYDRFIDKFTKAMKAVTYGDPFANPVPNMSSQIDRAQQEKIDALVVRAKAAGAEALTGGKKADTATGYFYEPTVLVNCRQDMEIVQKEVFGPVIPVLPFSEYEEAIALANDCEYGLTSSVFTTNINTTLQAIKDLKFGETYVNREHFEGMQGFHAGWRKSGIGGADGKHGLMEYLQSQVAYIQF</sequence>
<accession>A0A5J4SQB0</accession>
<dbReference type="Gene3D" id="3.40.309.10">
    <property type="entry name" value="Aldehyde Dehydrogenase, Chain A, domain 2"/>
    <property type="match status" value="1"/>
</dbReference>
<evidence type="ECO:0000256" key="2">
    <source>
        <dbReference type="ARBA" id="ARBA00023002"/>
    </source>
</evidence>
<comment type="similarity">
    <text evidence="1">Belongs to the aldehyde dehydrogenase family.</text>
</comment>